<name>A0ABR7EHC8_9FIRM</name>
<feature type="signal peptide" evidence="1">
    <location>
        <begin position="1"/>
        <end position="18"/>
    </location>
</feature>
<dbReference type="Proteomes" id="UP000606889">
    <property type="component" value="Unassembled WGS sequence"/>
</dbReference>
<protein>
    <submittedName>
        <fullName evidence="2">Uncharacterized protein</fullName>
    </submittedName>
</protein>
<dbReference type="RefSeq" id="WP_186858078.1">
    <property type="nucleotide sequence ID" value="NZ_JACOON010000005.1"/>
</dbReference>
<proteinExistence type="predicted"/>
<sequence>MKKIVLVVAAVVLCMAFAVGCAAPAAAPSESAPASEAASAEASGEASAAANTDYMSWTATEWEAASDAEKTAASEALLLDIGDYLMDGFAAMVEQAKTDDSVKEQIDSQVESLKTQIETFLASSSSFTIGDLAQASKQAVGSAE</sequence>
<keyword evidence="3" id="KW-1185">Reference proteome</keyword>
<gene>
    <name evidence="2" type="ORF">H8S18_09485</name>
</gene>
<dbReference type="PROSITE" id="PS51257">
    <property type="entry name" value="PROKAR_LIPOPROTEIN"/>
    <property type="match status" value="1"/>
</dbReference>
<evidence type="ECO:0000256" key="1">
    <source>
        <dbReference type="SAM" id="SignalP"/>
    </source>
</evidence>
<evidence type="ECO:0000313" key="3">
    <source>
        <dbReference type="Proteomes" id="UP000606889"/>
    </source>
</evidence>
<keyword evidence="1" id="KW-0732">Signal</keyword>
<evidence type="ECO:0000313" key="2">
    <source>
        <dbReference type="EMBL" id="MBC5648568.1"/>
    </source>
</evidence>
<reference evidence="2 3" key="1">
    <citation type="submission" date="2020-08" db="EMBL/GenBank/DDBJ databases">
        <title>Genome public.</title>
        <authorList>
            <person name="Liu C."/>
            <person name="Sun Q."/>
        </authorList>
    </citation>
    <scope>NUCLEOTIDE SEQUENCE [LARGE SCALE GENOMIC DNA]</scope>
    <source>
        <strain evidence="2 3">NSJ-35</strain>
    </source>
</reference>
<dbReference type="EMBL" id="JACOON010000005">
    <property type="protein sequence ID" value="MBC5648568.1"/>
    <property type="molecule type" value="Genomic_DNA"/>
</dbReference>
<accession>A0ABR7EHC8</accession>
<feature type="chain" id="PRO_5046186487" evidence="1">
    <location>
        <begin position="19"/>
        <end position="144"/>
    </location>
</feature>
<comment type="caution">
    <text evidence="2">The sequence shown here is derived from an EMBL/GenBank/DDBJ whole genome shotgun (WGS) entry which is preliminary data.</text>
</comment>
<organism evidence="2 3">
    <name type="scientific">Christensenella tenuis</name>
    <dbReference type="NCBI Taxonomy" id="2763033"/>
    <lineage>
        <taxon>Bacteria</taxon>
        <taxon>Bacillati</taxon>
        <taxon>Bacillota</taxon>
        <taxon>Clostridia</taxon>
        <taxon>Christensenellales</taxon>
        <taxon>Christensenellaceae</taxon>
        <taxon>Christensenella</taxon>
    </lineage>
</organism>